<name>A0A165K0P1_EXIGL</name>
<gene>
    <name evidence="2" type="ORF">EXIGLDRAFT_468438</name>
</gene>
<sequence length="338" mass="36615">MPAPSRRTSERAASSKRGAKRPPIDIRILVSHLQQLPNPAVPVQPVAQDRNSFFCFKSAFRQVAVAHLPIAKKFQQEVVREAGRRWKLDMSERAPWITFGNLCRAMHKASIANATASPSMSPPLEHQPARAHGNNPRPRAPKSSSTSSSTSQSSFVSQSSASFAMSSSSGGSIMSPTTSLDSQTNSLPPAYFPPTTTSHSIPYLVGPTIYAPTTLDDILAPLPLYDAQIPFDSLPFTMPITSFYTYSLADAMVPPPTMMSLYATTPVYDAQDAPFTPPSTDASPVPYNHYQHLLDAAHYYQPPVTVPPHTTDLAFDSDAFGPGGALDFYPNGEDPSSF</sequence>
<organism evidence="2 3">
    <name type="scientific">Exidia glandulosa HHB12029</name>
    <dbReference type="NCBI Taxonomy" id="1314781"/>
    <lineage>
        <taxon>Eukaryota</taxon>
        <taxon>Fungi</taxon>
        <taxon>Dikarya</taxon>
        <taxon>Basidiomycota</taxon>
        <taxon>Agaricomycotina</taxon>
        <taxon>Agaricomycetes</taxon>
        <taxon>Auriculariales</taxon>
        <taxon>Exidiaceae</taxon>
        <taxon>Exidia</taxon>
    </lineage>
</organism>
<feature type="region of interest" description="Disordered" evidence="1">
    <location>
        <begin position="172"/>
        <end position="191"/>
    </location>
</feature>
<evidence type="ECO:0000256" key="1">
    <source>
        <dbReference type="SAM" id="MobiDB-lite"/>
    </source>
</evidence>
<dbReference type="AlphaFoldDB" id="A0A165K0P1"/>
<protein>
    <submittedName>
        <fullName evidence="2">Uncharacterized protein</fullName>
    </submittedName>
</protein>
<accession>A0A165K0P1</accession>
<feature type="region of interest" description="Disordered" evidence="1">
    <location>
        <begin position="1"/>
        <end position="20"/>
    </location>
</feature>
<dbReference type="InParanoid" id="A0A165K0P1"/>
<feature type="compositionally biased region" description="Low complexity" evidence="1">
    <location>
        <begin position="143"/>
        <end position="153"/>
    </location>
</feature>
<evidence type="ECO:0000313" key="2">
    <source>
        <dbReference type="EMBL" id="KZV95618.1"/>
    </source>
</evidence>
<proteinExistence type="predicted"/>
<evidence type="ECO:0000313" key="3">
    <source>
        <dbReference type="Proteomes" id="UP000077266"/>
    </source>
</evidence>
<dbReference type="Proteomes" id="UP000077266">
    <property type="component" value="Unassembled WGS sequence"/>
</dbReference>
<feature type="region of interest" description="Disordered" evidence="1">
    <location>
        <begin position="115"/>
        <end position="153"/>
    </location>
</feature>
<dbReference type="EMBL" id="KV425954">
    <property type="protein sequence ID" value="KZV95618.1"/>
    <property type="molecule type" value="Genomic_DNA"/>
</dbReference>
<reference evidence="2 3" key="1">
    <citation type="journal article" date="2016" name="Mol. Biol. Evol.">
        <title>Comparative Genomics of Early-Diverging Mushroom-Forming Fungi Provides Insights into the Origins of Lignocellulose Decay Capabilities.</title>
        <authorList>
            <person name="Nagy L.G."/>
            <person name="Riley R."/>
            <person name="Tritt A."/>
            <person name="Adam C."/>
            <person name="Daum C."/>
            <person name="Floudas D."/>
            <person name="Sun H."/>
            <person name="Yadav J.S."/>
            <person name="Pangilinan J."/>
            <person name="Larsson K.H."/>
            <person name="Matsuura K."/>
            <person name="Barry K."/>
            <person name="Labutti K."/>
            <person name="Kuo R."/>
            <person name="Ohm R.A."/>
            <person name="Bhattacharya S.S."/>
            <person name="Shirouzu T."/>
            <person name="Yoshinaga Y."/>
            <person name="Martin F.M."/>
            <person name="Grigoriev I.V."/>
            <person name="Hibbett D.S."/>
        </authorList>
    </citation>
    <scope>NUCLEOTIDE SEQUENCE [LARGE SCALE GENOMIC DNA]</scope>
    <source>
        <strain evidence="2 3">HHB12029</strain>
    </source>
</reference>
<keyword evidence="3" id="KW-1185">Reference proteome</keyword>